<evidence type="ECO:0000313" key="8">
    <source>
        <dbReference type="Proteomes" id="UP001370490"/>
    </source>
</evidence>
<feature type="domain" description="UPF3" evidence="6">
    <location>
        <begin position="7"/>
        <end position="168"/>
    </location>
</feature>
<feature type="compositionally biased region" description="Basic and acidic residues" evidence="5">
    <location>
        <begin position="404"/>
        <end position="413"/>
    </location>
</feature>
<evidence type="ECO:0000256" key="3">
    <source>
        <dbReference type="ARBA" id="ARBA00023161"/>
    </source>
</evidence>
<dbReference type="InterPro" id="IPR039722">
    <property type="entry name" value="Upf3"/>
</dbReference>
<feature type="compositionally biased region" description="Polar residues" evidence="5">
    <location>
        <begin position="328"/>
        <end position="344"/>
    </location>
</feature>
<feature type="compositionally biased region" description="Low complexity" evidence="5">
    <location>
        <begin position="414"/>
        <end position="432"/>
    </location>
</feature>
<evidence type="ECO:0000313" key="7">
    <source>
        <dbReference type="EMBL" id="KAK6915904.1"/>
    </source>
</evidence>
<dbReference type="InterPro" id="IPR035979">
    <property type="entry name" value="RBD_domain_sf"/>
</dbReference>
<evidence type="ECO:0000256" key="4">
    <source>
        <dbReference type="ARBA" id="ARBA00023242"/>
    </source>
</evidence>
<feature type="compositionally biased region" description="Basic and acidic residues" evidence="5">
    <location>
        <begin position="201"/>
        <end position="215"/>
    </location>
</feature>
<feature type="compositionally biased region" description="Basic and acidic residues" evidence="5">
    <location>
        <begin position="381"/>
        <end position="397"/>
    </location>
</feature>
<keyword evidence="4" id="KW-0539">Nucleus</keyword>
<dbReference type="CDD" id="cd12455">
    <property type="entry name" value="RRM_like_Smg4_UPF3"/>
    <property type="match status" value="1"/>
</dbReference>
<feature type="compositionally biased region" description="Basic and acidic residues" evidence="5">
    <location>
        <begin position="360"/>
        <end position="373"/>
    </location>
</feature>
<feature type="region of interest" description="Disordered" evidence="5">
    <location>
        <begin position="142"/>
        <end position="215"/>
    </location>
</feature>
<evidence type="ECO:0000256" key="5">
    <source>
        <dbReference type="SAM" id="MobiDB-lite"/>
    </source>
</evidence>
<feature type="compositionally biased region" description="Basic and acidic residues" evidence="5">
    <location>
        <begin position="446"/>
        <end position="461"/>
    </location>
</feature>
<dbReference type="Proteomes" id="UP001370490">
    <property type="component" value="Unassembled WGS sequence"/>
</dbReference>
<gene>
    <name evidence="7" type="ORF">RJ641_018765</name>
</gene>
<dbReference type="Pfam" id="PF03467">
    <property type="entry name" value="Smg4_UPF3"/>
    <property type="match status" value="1"/>
</dbReference>
<name>A0AAN8UN89_9MAGN</name>
<evidence type="ECO:0000256" key="1">
    <source>
        <dbReference type="ARBA" id="ARBA00004123"/>
    </source>
</evidence>
<comment type="caution">
    <text evidence="7">The sequence shown here is derived from an EMBL/GenBank/DDBJ whole genome shotgun (WGS) entry which is preliminary data.</text>
</comment>
<comment type="subcellular location">
    <subcellularLocation>
        <location evidence="1">Nucleus</location>
    </subcellularLocation>
</comment>
<keyword evidence="8" id="KW-1185">Reference proteome</keyword>
<dbReference type="GO" id="GO:0005730">
    <property type="term" value="C:nucleolus"/>
    <property type="evidence" value="ECO:0007669"/>
    <property type="project" value="TreeGrafter"/>
</dbReference>
<dbReference type="PANTHER" id="PTHR13112">
    <property type="entry name" value="UPF3 REGULATOR OF NONSENSE TRANSCRIPTS-LIKE PROTEIN"/>
    <property type="match status" value="1"/>
</dbReference>
<dbReference type="GO" id="GO:0000184">
    <property type="term" value="P:nuclear-transcribed mRNA catabolic process, nonsense-mediated decay"/>
    <property type="evidence" value="ECO:0007669"/>
    <property type="project" value="UniProtKB-KW"/>
</dbReference>
<protein>
    <submittedName>
        <fullName evidence="7">UPF3 domain</fullName>
    </submittedName>
</protein>
<keyword evidence="3" id="KW-0866">Nonsense-mediated mRNA decay</keyword>
<dbReference type="Gene3D" id="3.30.70.330">
    <property type="match status" value="1"/>
</dbReference>
<reference evidence="7 8" key="1">
    <citation type="submission" date="2023-12" db="EMBL/GenBank/DDBJ databases">
        <title>A high-quality genome assembly for Dillenia turbinata (Dilleniales).</title>
        <authorList>
            <person name="Chanderbali A."/>
        </authorList>
    </citation>
    <scope>NUCLEOTIDE SEQUENCE [LARGE SCALE GENOMIC DNA]</scope>
    <source>
        <strain evidence="7">LSX21</strain>
        <tissue evidence="7">Leaf</tissue>
    </source>
</reference>
<dbReference type="EMBL" id="JBAMMX010000024">
    <property type="protein sequence ID" value="KAK6915904.1"/>
    <property type="molecule type" value="Genomic_DNA"/>
</dbReference>
<dbReference type="SUPFAM" id="SSF54928">
    <property type="entry name" value="RNA-binding domain, RBD"/>
    <property type="match status" value="1"/>
</dbReference>
<dbReference type="GO" id="GO:0005737">
    <property type="term" value="C:cytoplasm"/>
    <property type="evidence" value="ECO:0007669"/>
    <property type="project" value="TreeGrafter"/>
</dbReference>
<organism evidence="7 8">
    <name type="scientific">Dillenia turbinata</name>
    <dbReference type="NCBI Taxonomy" id="194707"/>
    <lineage>
        <taxon>Eukaryota</taxon>
        <taxon>Viridiplantae</taxon>
        <taxon>Streptophyta</taxon>
        <taxon>Embryophyta</taxon>
        <taxon>Tracheophyta</taxon>
        <taxon>Spermatophyta</taxon>
        <taxon>Magnoliopsida</taxon>
        <taxon>eudicotyledons</taxon>
        <taxon>Gunneridae</taxon>
        <taxon>Pentapetalae</taxon>
        <taxon>Dilleniales</taxon>
        <taxon>Dilleniaceae</taxon>
        <taxon>Dillenia</taxon>
    </lineage>
</organism>
<accession>A0AAN8UN89</accession>
<evidence type="ECO:0000259" key="6">
    <source>
        <dbReference type="Pfam" id="PF03467"/>
    </source>
</evidence>
<evidence type="ECO:0000256" key="2">
    <source>
        <dbReference type="ARBA" id="ARBA00005991"/>
    </source>
</evidence>
<sequence length="492" mass="53660">MKGPLDRTKVVLRHLPPSISQSMLLEQIDGTFAGRYHWVSFVPGKNSIKRPRYARAYIDFNKPEDVIAFAEFFDGHLFVNEKGTQFKTIVEYAPSQRTPKQWSKKDGREGTILKDPEYLEFLENLAKPVENLPSAEVQLERKEAERAGTAKDVPITTPLMDYVRQKRAAKSGSRRSLSNGKISRRGAGGSTGSPSPGSSKRGSEKKKYVQRDSGKNTCSKEKLTYILVNRRDDQQLSDKSSSTAAVATDVLEGDSGVSGSTDTGKKKILLLKGKEREISHASFGMSQSQSASPLKASGVSATGKQNQRREGTGRIIRSILLNKDARQSHSPSIAHSEHAIQNSNAEKDKRPPRPPHVHLHSKDSNGAPDDKVGANDLHGYGGDKQEKRTRSKERPDRGVWTPLRRSDGSHASDDSLPSSASQSAQASVESSEGPSKHVSRRGQLHVPKDSDGSPHAGEGKASKRGGSSGHGPHEKQVWVQKSNAGSYHMAGI</sequence>
<proteinExistence type="inferred from homology"/>
<dbReference type="InterPro" id="IPR005120">
    <property type="entry name" value="UPF3_dom"/>
</dbReference>
<dbReference type="GO" id="GO:0003729">
    <property type="term" value="F:mRNA binding"/>
    <property type="evidence" value="ECO:0007669"/>
    <property type="project" value="TreeGrafter"/>
</dbReference>
<dbReference type="AlphaFoldDB" id="A0AAN8UN89"/>
<comment type="similarity">
    <text evidence="2">Belongs to the RENT3 family.</text>
</comment>
<dbReference type="GO" id="GO:0045727">
    <property type="term" value="P:positive regulation of translation"/>
    <property type="evidence" value="ECO:0007669"/>
    <property type="project" value="TreeGrafter"/>
</dbReference>
<feature type="region of interest" description="Disordered" evidence="5">
    <location>
        <begin position="282"/>
        <end position="492"/>
    </location>
</feature>
<dbReference type="PANTHER" id="PTHR13112:SF0">
    <property type="entry name" value="FI21285P1"/>
    <property type="match status" value="1"/>
</dbReference>
<dbReference type="InterPro" id="IPR012677">
    <property type="entry name" value="Nucleotide-bd_a/b_plait_sf"/>
</dbReference>